<evidence type="ECO:0000259" key="2">
    <source>
        <dbReference type="Pfam" id="PF08221"/>
    </source>
</evidence>
<gene>
    <name evidence="3" type="ORF">BV898_13975</name>
</gene>
<evidence type="ECO:0000256" key="1">
    <source>
        <dbReference type="RuleBase" id="RU367076"/>
    </source>
</evidence>
<protein>
    <recommendedName>
        <fullName evidence="1">DNA-directed RNA polymerase III subunit RPC3</fullName>
        <shortName evidence="1">RNA polymerase III subunit C3</shortName>
    </recommendedName>
</protein>
<dbReference type="GO" id="GO:0005666">
    <property type="term" value="C:RNA polymerase III complex"/>
    <property type="evidence" value="ECO:0007669"/>
    <property type="project" value="UniProtKB-UniRule"/>
</dbReference>
<sequence>MTDTEIVLVHVIMERHFGVYPAAVSKILLETGEMPLKELYRRTSQHSPRIPSKAVKESLQLFSQHNLLLLHVYPELVEDGPYLSFDVSRAFFFLIEPSMCYAVEELFGDEAARAVALLLGMGTTPAEDFMAEFEQDGKASRSISEKIVFELLRARVFTALDVAMKYDSDDREVGVEMVVRKPQWSKYALQINVSRLFVVFILYLTQSKVENDPALGPVGLEVFLGLCRASLLCAPLRTNFICEDLFLPVTATDVLNNVPENSQEGMETHVVEANLDGIANLIDGFLDNSDKHYTLRGTKLLGMWAEHFVYEILRADLPHVPMARPVMQFLTRNSKPYVQAKALEMELYGNSHAMRYAINDLCRLGFVDTMGTSHVASFEPGRTEIFLHVNLPRLYRQKLQFDYCENVLRCTTAMETRLAKDAAARRFGLASSSSQAAQGAGGDGEVVQQKFEKMEMGFTDALAFSLLYTRAVSSITAEDGCREAFSLVDFFSRNPIPDEQA</sequence>
<keyword evidence="4" id="KW-1185">Reference proteome</keyword>
<dbReference type="PANTHER" id="PTHR12949">
    <property type="entry name" value="RNA POLYMERASE III DNA DIRECTED -RELATED"/>
    <property type="match status" value="1"/>
</dbReference>
<comment type="subunit">
    <text evidence="1">Component of the RNA polymerase III (Pol III) complex consisting of 17 subunits.</text>
</comment>
<dbReference type="Pfam" id="PF08221">
    <property type="entry name" value="HTH_9"/>
    <property type="match status" value="1"/>
</dbReference>
<dbReference type="AlphaFoldDB" id="A0A1W0W971"/>
<comment type="subcellular location">
    <subcellularLocation>
        <location evidence="1">Nucleus</location>
    </subcellularLocation>
</comment>
<reference evidence="4" key="1">
    <citation type="submission" date="2017-01" db="EMBL/GenBank/DDBJ databases">
        <title>Comparative genomics of anhydrobiosis in the tardigrade Hypsibius dujardini.</title>
        <authorList>
            <person name="Yoshida Y."/>
            <person name="Koutsovoulos G."/>
            <person name="Laetsch D."/>
            <person name="Stevens L."/>
            <person name="Kumar S."/>
            <person name="Horikawa D."/>
            <person name="Ishino K."/>
            <person name="Komine S."/>
            <person name="Tomita M."/>
            <person name="Blaxter M."/>
            <person name="Arakawa K."/>
        </authorList>
    </citation>
    <scope>NUCLEOTIDE SEQUENCE [LARGE SCALE GENOMIC DNA]</scope>
    <source>
        <strain evidence="4">Z151</strain>
    </source>
</reference>
<dbReference type="PANTHER" id="PTHR12949:SF0">
    <property type="entry name" value="DNA-DIRECTED RNA POLYMERASE III SUBUNIT RPC3"/>
    <property type="match status" value="1"/>
</dbReference>
<dbReference type="InterPro" id="IPR036388">
    <property type="entry name" value="WH-like_DNA-bd_sf"/>
</dbReference>
<dbReference type="GO" id="GO:0003697">
    <property type="term" value="F:single-stranded DNA binding"/>
    <property type="evidence" value="ECO:0007669"/>
    <property type="project" value="UniProtKB-UniRule"/>
</dbReference>
<proteinExistence type="inferred from homology"/>
<dbReference type="EMBL" id="MTYJ01000163">
    <property type="protein sequence ID" value="OQV11702.1"/>
    <property type="molecule type" value="Genomic_DNA"/>
</dbReference>
<comment type="similarity">
    <text evidence="1">Belongs to the eukaryotic RPC3/POLR3C RNA polymerase subunit family.</text>
</comment>
<name>A0A1W0W971_HYPEX</name>
<accession>A0A1W0W971</accession>
<dbReference type="Gene3D" id="1.10.10.10">
    <property type="entry name" value="Winged helix-like DNA-binding domain superfamily/Winged helix DNA-binding domain"/>
    <property type="match status" value="1"/>
</dbReference>
<evidence type="ECO:0000313" key="4">
    <source>
        <dbReference type="Proteomes" id="UP000192578"/>
    </source>
</evidence>
<feature type="domain" description="RNA polymerase III subunit RPC82-related helix-turn-helix" evidence="2">
    <location>
        <begin position="8"/>
        <end position="69"/>
    </location>
</feature>
<keyword evidence="1" id="KW-0539">Nucleus</keyword>
<dbReference type="Proteomes" id="UP000192578">
    <property type="component" value="Unassembled WGS sequence"/>
</dbReference>
<evidence type="ECO:0000313" key="3">
    <source>
        <dbReference type="EMBL" id="OQV11702.1"/>
    </source>
</evidence>
<dbReference type="OrthoDB" id="10060054at2759"/>
<dbReference type="InterPro" id="IPR039748">
    <property type="entry name" value="RPC3"/>
</dbReference>
<organism evidence="3 4">
    <name type="scientific">Hypsibius exemplaris</name>
    <name type="common">Freshwater tardigrade</name>
    <dbReference type="NCBI Taxonomy" id="2072580"/>
    <lineage>
        <taxon>Eukaryota</taxon>
        <taxon>Metazoa</taxon>
        <taxon>Ecdysozoa</taxon>
        <taxon>Tardigrada</taxon>
        <taxon>Eutardigrada</taxon>
        <taxon>Parachela</taxon>
        <taxon>Hypsibioidea</taxon>
        <taxon>Hypsibiidae</taxon>
        <taxon>Hypsibius</taxon>
    </lineage>
</organism>
<dbReference type="InterPro" id="IPR013197">
    <property type="entry name" value="RNA_pol_III_RPC82-rel_HTH"/>
</dbReference>
<keyword evidence="1" id="KW-0804">Transcription</keyword>
<comment type="caution">
    <text evidence="3">The sequence shown here is derived from an EMBL/GenBank/DDBJ whole genome shotgun (WGS) entry which is preliminary data.</text>
</comment>
<comment type="function">
    <text evidence="1">DNA-dependent RNA polymerase catalyzes the transcription of DNA into RNA using the four ribonucleoside triphosphates as substrates. Specific core component of RNA polymerase III which synthesizes small RNAs, such as 5S rRNA and tRNAs.</text>
</comment>
<keyword evidence="1" id="KW-0240">DNA-directed RNA polymerase</keyword>